<dbReference type="Proteomes" id="UP000189739">
    <property type="component" value="Unassembled WGS sequence"/>
</dbReference>
<evidence type="ECO:0000313" key="2">
    <source>
        <dbReference type="Proteomes" id="UP000189739"/>
    </source>
</evidence>
<dbReference type="GO" id="GO:0031179">
    <property type="term" value="P:peptide modification"/>
    <property type="evidence" value="ECO:0007669"/>
    <property type="project" value="InterPro"/>
</dbReference>
<accession>A0A1S9P7W9</accession>
<keyword evidence="2" id="KW-1185">Reference proteome</keyword>
<dbReference type="SUPFAM" id="SSF158745">
    <property type="entry name" value="LanC-like"/>
    <property type="match status" value="1"/>
</dbReference>
<comment type="caution">
    <text evidence="1">The sequence shown here is derived from an EMBL/GenBank/DDBJ whole genome shotgun (WGS) entry which is preliminary data.</text>
</comment>
<dbReference type="STRING" id="1792845.BC343_17310"/>
<proteinExistence type="predicted"/>
<name>A0A1S9P7W9_9SPHI</name>
<dbReference type="OrthoDB" id="1092992at2"/>
<dbReference type="RefSeq" id="WP_078351162.1">
    <property type="nucleotide sequence ID" value="NZ_MBTF01000038.1"/>
</dbReference>
<dbReference type="Gene3D" id="1.50.10.20">
    <property type="match status" value="1"/>
</dbReference>
<protein>
    <submittedName>
        <fullName evidence="1">Uncharacterized protein</fullName>
    </submittedName>
</protein>
<dbReference type="InterPro" id="IPR007822">
    <property type="entry name" value="LANC-like"/>
</dbReference>
<dbReference type="Pfam" id="PF05147">
    <property type="entry name" value="LANC_like"/>
    <property type="match status" value="1"/>
</dbReference>
<dbReference type="AlphaFoldDB" id="A0A1S9P7W9"/>
<organism evidence="1 2">
    <name type="scientific">Mucilaginibacter pedocola</name>
    <dbReference type="NCBI Taxonomy" id="1792845"/>
    <lineage>
        <taxon>Bacteria</taxon>
        <taxon>Pseudomonadati</taxon>
        <taxon>Bacteroidota</taxon>
        <taxon>Sphingobacteriia</taxon>
        <taxon>Sphingobacteriales</taxon>
        <taxon>Sphingobacteriaceae</taxon>
        <taxon>Mucilaginibacter</taxon>
    </lineage>
</organism>
<reference evidence="1 2" key="1">
    <citation type="submission" date="2016-07" db="EMBL/GenBank/DDBJ databases">
        <title>Genomic analysis of zinc-resistant bacterium Mucilaginibacter pedocola TBZ30.</title>
        <authorList>
            <person name="Huang J."/>
            <person name="Tang J."/>
        </authorList>
    </citation>
    <scope>NUCLEOTIDE SEQUENCE [LARGE SCALE GENOMIC DNA]</scope>
    <source>
        <strain evidence="1 2">TBZ30</strain>
    </source>
</reference>
<sequence>MGDNSAYGKPFVEKQLQTLANHLLLTSENIPEIGLYKGKTGICLFFYLYSSYSKTEFYDNSGGELLELIFEQVPAETDISFATGLAGLGWAIEFLSRRKLIDADTDEVLADIDEALLECYTGKSSTADDDSMLQIVPYLLMRESSKPRVEDDACLKILRQLKWLVDLQIQSIFQNRDANYQHRLSIDNLLNVLYHLIANPNAGGNNYAFLLPTLNAVTQINNDNLLAEFTKLTHLLLALQTRVSDPQIHHQFQLIIQLLRNQTAAISNHHGFAAEVNSIAKKTSIDLIYQLPLHLQPEHNGPYQLSDDTFWHGIVENINKHKPGLDGLAGLGLHILNRAS</sequence>
<dbReference type="EMBL" id="MBTF01000038">
    <property type="protein sequence ID" value="OOQ56748.1"/>
    <property type="molecule type" value="Genomic_DNA"/>
</dbReference>
<gene>
    <name evidence="1" type="ORF">BC343_17310</name>
</gene>
<evidence type="ECO:0000313" key="1">
    <source>
        <dbReference type="EMBL" id="OOQ56748.1"/>
    </source>
</evidence>